<dbReference type="Proteomes" id="UP000247417">
    <property type="component" value="Unassembled WGS sequence"/>
</dbReference>
<name>A0A318QJX4_9PROT</name>
<accession>A0A318QJX4</accession>
<dbReference type="AlphaFoldDB" id="A0A318QJX4"/>
<organism evidence="1 2">
    <name type="scientific">Komagataeibacter oboediens</name>
    <dbReference type="NCBI Taxonomy" id="65958"/>
    <lineage>
        <taxon>Bacteria</taxon>
        <taxon>Pseudomonadati</taxon>
        <taxon>Pseudomonadota</taxon>
        <taxon>Alphaproteobacteria</taxon>
        <taxon>Acetobacterales</taxon>
        <taxon>Acetobacteraceae</taxon>
        <taxon>Komagataeibacter</taxon>
    </lineage>
</organism>
<evidence type="ECO:0000313" key="1">
    <source>
        <dbReference type="EMBL" id="PYD80047.1"/>
    </source>
</evidence>
<evidence type="ECO:0000313" key="2">
    <source>
        <dbReference type="Proteomes" id="UP000247417"/>
    </source>
</evidence>
<gene>
    <name evidence="1" type="ORF">CFR80_14285</name>
</gene>
<dbReference type="EMBL" id="NKTX01000059">
    <property type="protein sequence ID" value="PYD80047.1"/>
    <property type="molecule type" value="Genomic_DNA"/>
</dbReference>
<sequence length="113" mass="12662">MCIFSTKRGDISIDIKSDILVSRIRRMQLRQKEEEWELAYKTGYGPGVHKEDISRLQLRVPKRIVDAIDIFGIPEGFRSRNAAIIHLIERGLAETKKASGSGLATSPDASHAE</sequence>
<comment type="caution">
    <text evidence="1">The sequence shown here is derived from an EMBL/GenBank/DDBJ whole genome shotgun (WGS) entry which is preliminary data.</text>
</comment>
<reference evidence="1 2" key="1">
    <citation type="submission" date="2017-07" db="EMBL/GenBank/DDBJ databases">
        <title>A draft genome sequence of Komagataeibacter oboediens LMG 18849.</title>
        <authorList>
            <person name="Skraban J."/>
            <person name="Cleenwerck I."/>
            <person name="Vandamme P."/>
            <person name="Trcek J."/>
        </authorList>
    </citation>
    <scope>NUCLEOTIDE SEQUENCE [LARGE SCALE GENOMIC DNA]</scope>
    <source>
        <strain evidence="1 2">LMG 18849</strain>
    </source>
</reference>
<proteinExistence type="predicted"/>
<protein>
    <submittedName>
        <fullName evidence="1">Uncharacterized protein</fullName>
    </submittedName>
</protein>